<name>A0A1H4ERB2_9RHOB</name>
<sequence length="73" mass="7448">MTASVPAAAGGLPPGVSLDDLIDAAQHEDGVGFCLDCGAENHGVEPDAERYPCESCGALKVYGAEQIALLTIF</sequence>
<protein>
    <submittedName>
        <fullName evidence="1">Uncharacterized protein</fullName>
    </submittedName>
</protein>
<dbReference type="RefSeq" id="WP_093255439.1">
    <property type="nucleotide sequence ID" value="NZ_FNQM01000015.1"/>
</dbReference>
<dbReference type="AlphaFoldDB" id="A0A1H4ERB2"/>
<dbReference type="STRING" id="89524.SAMN05444370_11557"/>
<evidence type="ECO:0000313" key="1">
    <source>
        <dbReference type="EMBL" id="SEA87551.1"/>
    </source>
</evidence>
<reference evidence="1 2" key="1">
    <citation type="submission" date="2016-10" db="EMBL/GenBank/DDBJ databases">
        <authorList>
            <person name="de Groot N.N."/>
        </authorList>
    </citation>
    <scope>NUCLEOTIDE SEQUENCE [LARGE SCALE GENOMIC DNA]</scope>
    <source>
        <strain evidence="1 2">DSM 15345</strain>
    </source>
</reference>
<evidence type="ECO:0000313" key="2">
    <source>
        <dbReference type="Proteomes" id="UP000198703"/>
    </source>
</evidence>
<proteinExistence type="predicted"/>
<keyword evidence="2" id="KW-1185">Reference proteome</keyword>
<gene>
    <name evidence="1" type="ORF">SAMN05444370_11557</name>
</gene>
<organism evidence="1 2">
    <name type="scientific">Rubrimonas cliftonensis</name>
    <dbReference type="NCBI Taxonomy" id="89524"/>
    <lineage>
        <taxon>Bacteria</taxon>
        <taxon>Pseudomonadati</taxon>
        <taxon>Pseudomonadota</taxon>
        <taxon>Alphaproteobacteria</taxon>
        <taxon>Rhodobacterales</taxon>
        <taxon>Paracoccaceae</taxon>
        <taxon>Rubrimonas</taxon>
    </lineage>
</organism>
<accession>A0A1H4ERB2</accession>
<dbReference type="Proteomes" id="UP000198703">
    <property type="component" value="Unassembled WGS sequence"/>
</dbReference>
<dbReference type="OrthoDB" id="8453098at2"/>
<dbReference type="EMBL" id="FNQM01000015">
    <property type="protein sequence ID" value="SEA87551.1"/>
    <property type="molecule type" value="Genomic_DNA"/>
</dbReference>